<keyword evidence="4" id="KW-1185">Reference proteome</keyword>
<proteinExistence type="predicted"/>
<keyword evidence="1" id="KW-0175">Coiled coil</keyword>
<accession>A0ABR2KXI4</accession>
<evidence type="ECO:0000313" key="4">
    <source>
        <dbReference type="Proteomes" id="UP001470230"/>
    </source>
</evidence>
<evidence type="ECO:0000313" key="3">
    <source>
        <dbReference type="EMBL" id="KAK8895819.1"/>
    </source>
</evidence>
<reference evidence="3 4" key="1">
    <citation type="submission" date="2024-04" db="EMBL/GenBank/DDBJ databases">
        <title>Tritrichomonas musculus Genome.</title>
        <authorList>
            <person name="Alves-Ferreira E."/>
            <person name="Grigg M."/>
            <person name="Lorenzi H."/>
            <person name="Galac M."/>
        </authorList>
    </citation>
    <scope>NUCLEOTIDE SEQUENCE [LARGE SCALE GENOMIC DNA]</scope>
    <source>
        <strain evidence="3 4">EAF2021</strain>
    </source>
</reference>
<organism evidence="3 4">
    <name type="scientific">Tritrichomonas musculus</name>
    <dbReference type="NCBI Taxonomy" id="1915356"/>
    <lineage>
        <taxon>Eukaryota</taxon>
        <taxon>Metamonada</taxon>
        <taxon>Parabasalia</taxon>
        <taxon>Tritrichomonadida</taxon>
        <taxon>Tritrichomonadidae</taxon>
        <taxon>Tritrichomonas</taxon>
    </lineage>
</organism>
<comment type="caution">
    <text evidence="3">The sequence shown here is derived from an EMBL/GenBank/DDBJ whole genome shotgun (WGS) entry which is preliminary data.</text>
</comment>
<name>A0ABR2KXI4_9EUKA</name>
<feature type="region of interest" description="Disordered" evidence="2">
    <location>
        <begin position="653"/>
        <end position="672"/>
    </location>
</feature>
<gene>
    <name evidence="3" type="ORF">M9Y10_013704</name>
</gene>
<feature type="coiled-coil region" evidence="1">
    <location>
        <begin position="213"/>
        <end position="373"/>
    </location>
</feature>
<dbReference type="EMBL" id="JAPFFF010000002">
    <property type="protein sequence ID" value="KAK8895819.1"/>
    <property type="molecule type" value="Genomic_DNA"/>
</dbReference>
<dbReference type="Proteomes" id="UP001470230">
    <property type="component" value="Unassembled WGS sequence"/>
</dbReference>
<sequence>MTKSSEEMQSQELKSTVFNDINILHTTTSETSNSANKDTIIDNLQEKMGELLKTNQELCSVRNQIQIIKEKNIVLQSQLEQEKKISSQIPELQKEISEKSTLIINLKNQINDLKQNNDSLNSNIESLKQKIEQITQDSQNELKQKVNMQTSELKATIEIKNNEIQSLKQQLEELKALNTSNNESIIQSRIDKERLMAVQADKEKESLLFKEEMAKLTNKFKLIKEKHQKERENSQNLMITLNKYKSEIDKYKQKDQLTKERNEKLEQSLHEAKDLVRQVLSIKNPQFQTIEELNNYVTHKKEENKFLKNELRTQKKTVKRFAFAIQKYEEKISNLNTNIAKAKTADASLKTQIETQLKDFEQLNNKLDICQRKLSIIPVYENVTADLRNRLQEILTVIRPEIPEVTVRSLCIFIIMLRRWKNLTGLLPKTYVSDSRNWWWMNPPESQKLTSSEISNLITSLRNKVEKYKNLSDQLQYQIEQYDQKLKDSQNCANKSSKTMRYNAKKIADLENQIEELEKLTHYDIKTNSEYQGLIERLKETEAELEETQQKLRESEIEVSNLQITLSRAKQQLSNQCLLTRQKERALEDTKYQLYSAQKGIAHLKQGNNMRTKEILSLERGIQKEKRNATSANTQNAVLTLENRRMNFMISNQNRENLSNSPEHQFVDQSPK</sequence>
<evidence type="ECO:0008006" key="5">
    <source>
        <dbReference type="Google" id="ProtNLM"/>
    </source>
</evidence>
<evidence type="ECO:0000256" key="1">
    <source>
        <dbReference type="SAM" id="Coils"/>
    </source>
</evidence>
<feature type="coiled-coil region" evidence="1">
    <location>
        <begin position="458"/>
        <end position="572"/>
    </location>
</feature>
<evidence type="ECO:0000256" key="2">
    <source>
        <dbReference type="SAM" id="MobiDB-lite"/>
    </source>
</evidence>
<protein>
    <recommendedName>
        <fullName evidence="5">Viral A-type inclusion protein</fullName>
    </recommendedName>
</protein>
<feature type="compositionally biased region" description="Polar residues" evidence="2">
    <location>
        <begin position="653"/>
        <end position="663"/>
    </location>
</feature>
<feature type="coiled-coil region" evidence="1">
    <location>
        <begin position="89"/>
        <end position="184"/>
    </location>
</feature>